<evidence type="ECO:0000259" key="6">
    <source>
        <dbReference type="Pfam" id="PF01625"/>
    </source>
</evidence>
<dbReference type="GO" id="GO:0008113">
    <property type="term" value="F:peptide-methionine (S)-S-oxide reductase activity"/>
    <property type="evidence" value="ECO:0007669"/>
    <property type="project" value="UniProtKB-EC"/>
</dbReference>
<name>A0A1Y5I713_OSTTA</name>
<dbReference type="Pfam" id="PF01625">
    <property type="entry name" value="PMSR"/>
    <property type="match status" value="1"/>
</dbReference>
<organism evidence="7">
    <name type="scientific">Ostreococcus tauri</name>
    <name type="common">Marine green alga</name>
    <dbReference type="NCBI Taxonomy" id="70448"/>
    <lineage>
        <taxon>Eukaryota</taxon>
        <taxon>Viridiplantae</taxon>
        <taxon>Chlorophyta</taxon>
        <taxon>Mamiellophyceae</taxon>
        <taxon>Mamiellales</taxon>
        <taxon>Bathycoccaceae</taxon>
        <taxon>Ostreococcus</taxon>
    </lineage>
</organism>
<dbReference type="Gene3D" id="3.30.1060.10">
    <property type="entry name" value="Peptide methionine sulphoxide reductase MsrA"/>
    <property type="match status" value="1"/>
</dbReference>
<protein>
    <recommendedName>
        <fullName evidence="2">peptide-methionine (S)-S-oxide reductase</fullName>
        <ecNumber evidence="2">1.8.4.11</ecNumber>
    </recommendedName>
    <alternativeName>
        <fullName evidence="4">Peptide-methionine (S)-S-oxide reductase</fullName>
    </alternativeName>
</protein>
<feature type="domain" description="Peptide methionine sulphoxide reductase MsrA" evidence="6">
    <location>
        <begin position="15"/>
        <end position="132"/>
    </location>
</feature>
<reference evidence="7" key="1">
    <citation type="submission" date="2017-04" db="EMBL/GenBank/DDBJ databases">
        <title>Population genomics of picophytoplankton unveils novel chromosome hypervariability.</title>
        <authorList>
            <consortium name="DOE Joint Genome Institute"/>
            <person name="Blanc-Mathieu R."/>
            <person name="Krasovec M."/>
            <person name="Hebrard M."/>
            <person name="Yau S."/>
            <person name="Desgranges E."/>
            <person name="Martin J."/>
            <person name="Schackwitz W."/>
            <person name="Kuo A."/>
            <person name="Salin G."/>
            <person name="Donnadieu C."/>
            <person name="Desdevises Y."/>
            <person name="Sanchez-Ferandin S."/>
            <person name="Moreau H."/>
            <person name="Rivals E."/>
            <person name="Grigoriev I.V."/>
            <person name="Grimsley N."/>
            <person name="Eyre-Walker A."/>
            <person name="Piganeau G."/>
        </authorList>
    </citation>
    <scope>NUCLEOTIDE SEQUENCE [LARGE SCALE GENOMIC DNA]</scope>
    <source>
        <strain evidence="7">RCC 1115</strain>
    </source>
</reference>
<gene>
    <name evidence="7" type="ORF">BE221DRAFT_207322</name>
</gene>
<evidence type="ECO:0000313" key="7">
    <source>
        <dbReference type="EMBL" id="OUS44024.1"/>
    </source>
</evidence>
<evidence type="ECO:0000256" key="3">
    <source>
        <dbReference type="ARBA" id="ARBA00023002"/>
    </source>
</evidence>
<dbReference type="eggNOG" id="ENOG502S5RG">
    <property type="taxonomic scope" value="Eukaryota"/>
</dbReference>
<evidence type="ECO:0000256" key="5">
    <source>
        <dbReference type="SAM" id="MobiDB-lite"/>
    </source>
</evidence>
<feature type="region of interest" description="Disordered" evidence="5">
    <location>
        <begin position="326"/>
        <end position="350"/>
    </location>
</feature>
<sequence length="386" mass="43883">MASEARAAPASRAYYFGNGCFWGRQHTFYEAERALGRTDDTITSVVGYAGGAVKQAEDKPVCYYYGAADTVYERLGHCEVVAVEARDERELRTLADAYFGSFQKIPGLGMQRVDPQDSGPGYRNCIALPGGMSSPMFKVIEEANVHNMKLVRGEGNSMKSDRKPTETDVINQVWIYDSDVLPFYPAEVYHQFHDGLGYKFPQEYTRGVKANALERGLIAPTGCPEMRERFKSGLLKRRLKELALADGARLVRKTAIAREVRAIKQELRLTKARGARSRVMRRHREIVEETREARTEAERARRRVEQIRSELEEERKDIQKAIESEREERQKSIQENEKKRAERKAVLEEELERKSAKRHKLVASLKDVIAQQGEARKVIVDAGGVN</sequence>
<evidence type="ECO:0000256" key="2">
    <source>
        <dbReference type="ARBA" id="ARBA00012502"/>
    </source>
</evidence>
<dbReference type="EMBL" id="KZ155826">
    <property type="protein sequence ID" value="OUS44024.1"/>
    <property type="molecule type" value="Genomic_DNA"/>
</dbReference>
<accession>A0A1Y5I713</accession>
<dbReference type="AlphaFoldDB" id="A0A1Y5I713"/>
<dbReference type="InterPro" id="IPR002569">
    <property type="entry name" value="Met_Sox_Rdtase_MsrA_dom"/>
</dbReference>
<proteinExistence type="inferred from homology"/>
<dbReference type="InterPro" id="IPR036509">
    <property type="entry name" value="Met_Sox_Rdtase_MsrA_sf"/>
</dbReference>
<dbReference type="EC" id="1.8.4.11" evidence="2"/>
<evidence type="ECO:0000256" key="4">
    <source>
        <dbReference type="ARBA" id="ARBA00030643"/>
    </source>
</evidence>
<dbReference type="Proteomes" id="UP000195557">
    <property type="component" value="Unassembled WGS sequence"/>
</dbReference>
<keyword evidence="3" id="KW-0560">Oxidoreductase</keyword>
<evidence type="ECO:0000256" key="1">
    <source>
        <dbReference type="ARBA" id="ARBA00005591"/>
    </source>
</evidence>
<comment type="similarity">
    <text evidence="1">Belongs to the MsrA Met sulfoxide reductase family.</text>
</comment>
<dbReference type="SUPFAM" id="SSF55068">
    <property type="entry name" value="Peptide methionine sulfoxide reductase"/>
    <property type="match status" value="1"/>
</dbReference>